<sequence length="274" mass="28260">MVLRPQLLSLLREPTAADNKYSRGVVGFVTGSLEYPGAAILGVTAAMRCGIGMVRYLGPQRVGHLLLEVRPEAVLGLGRADVWVLGSGISADHDPDATEVLDVLTQFATAPIAVADAGALAMIDFSQHPARTVLTPHAGELATLLTRLGHPISRAEVGNSPVEAAVLAARLTDCVVLLKGNTTHVATASGEVRTVGPLSAQLATAGTGDVLAGMLGALLAANKDAVLAEEQVFLDVIELAIELHSRAAEIAHQGGPVAAMDVAESVRKVIAELS</sequence>
<dbReference type="GO" id="GO:0005524">
    <property type="term" value="F:ATP binding"/>
    <property type="evidence" value="ECO:0007669"/>
    <property type="project" value="UniProtKB-KW"/>
</dbReference>
<evidence type="ECO:0000313" key="7">
    <source>
        <dbReference type="EMBL" id="CAB4689866.1"/>
    </source>
</evidence>
<evidence type="ECO:0000256" key="5">
    <source>
        <dbReference type="ARBA" id="ARBA00023239"/>
    </source>
</evidence>
<dbReference type="GO" id="GO:0110051">
    <property type="term" value="P:metabolite repair"/>
    <property type="evidence" value="ECO:0007669"/>
    <property type="project" value="TreeGrafter"/>
</dbReference>
<dbReference type="GO" id="GO:0052855">
    <property type="term" value="F:ADP-dependent NAD(P)H-hydrate dehydratase activity"/>
    <property type="evidence" value="ECO:0007669"/>
    <property type="project" value="TreeGrafter"/>
</dbReference>
<gene>
    <name evidence="7" type="ORF">UFOPK2370_00882</name>
</gene>
<proteinExistence type="inferred from homology"/>
<evidence type="ECO:0000256" key="1">
    <source>
        <dbReference type="ARBA" id="ARBA00022741"/>
    </source>
</evidence>
<keyword evidence="4" id="KW-0520">NAD</keyword>
<keyword evidence="3" id="KW-0521">NADP</keyword>
<dbReference type="EMBL" id="CAEZXK010000022">
    <property type="protein sequence ID" value="CAB4689866.1"/>
    <property type="molecule type" value="Genomic_DNA"/>
</dbReference>
<dbReference type="Pfam" id="PF01256">
    <property type="entry name" value="Carb_kinase"/>
    <property type="match status" value="1"/>
</dbReference>
<accession>A0A6J6NUF8</accession>
<dbReference type="InterPro" id="IPR029056">
    <property type="entry name" value="Ribokinase-like"/>
</dbReference>
<evidence type="ECO:0000256" key="3">
    <source>
        <dbReference type="ARBA" id="ARBA00022857"/>
    </source>
</evidence>
<keyword evidence="1" id="KW-0547">Nucleotide-binding</keyword>
<dbReference type="PANTHER" id="PTHR12592:SF0">
    <property type="entry name" value="ATP-DEPENDENT (S)-NAD(P)H-HYDRATE DEHYDRATASE"/>
    <property type="match status" value="1"/>
</dbReference>
<dbReference type="InterPro" id="IPR017953">
    <property type="entry name" value="Carbohydrate_kinase_pred_CS"/>
</dbReference>
<evidence type="ECO:0000256" key="4">
    <source>
        <dbReference type="ARBA" id="ARBA00023027"/>
    </source>
</evidence>
<organism evidence="7">
    <name type="scientific">freshwater metagenome</name>
    <dbReference type="NCBI Taxonomy" id="449393"/>
    <lineage>
        <taxon>unclassified sequences</taxon>
        <taxon>metagenomes</taxon>
        <taxon>ecological metagenomes</taxon>
    </lineage>
</organism>
<dbReference type="HAMAP" id="MF_01965">
    <property type="entry name" value="NADHX_dehydratase"/>
    <property type="match status" value="1"/>
</dbReference>
<evidence type="ECO:0000256" key="2">
    <source>
        <dbReference type="ARBA" id="ARBA00022840"/>
    </source>
</evidence>
<protein>
    <submittedName>
        <fullName evidence="7">Unannotated protein</fullName>
    </submittedName>
</protein>
<keyword evidence="2" id="KW-0067">ATP-binding</keyword>
<feature type="domain" description="YjeF C-terminal" evidence="6">
    <location>
        <begin position="3"/>
        <end position="273"/>
    </location>
</feature>
<dbReference type="GO" id="GO:0052856">
    <property type="term" value="F:NAD(P)HX epimerase activity"/>
    <property type="evidence" value="ECO:0007669"/>
    <property type="project" value="TreeGrafter"/>
</dbReference>
<dbReference type="PROSITE" id="PS51383">
    <property type="entry name" value="YJEF_C_3"/>
    <property type="match status" value="1"/>
</dbReference>
<name>A0A6J6NUF8_9ZZZZ</name>
<dbReference type="PROSITE" id="PS01050">
    <property type="entry name" value="YJEF_C_2"/>
    <property type="match status" value="1"/>
</dbReference>
<reference evidence="7" key="1">
    <citation type="submission" date="2020-05" db="EMBL/GenBank/DDBJ databases">
        <authorList>
            <person name="Chiriac C."/>
            <person name="Salcher M."/>
            <person name="Ghai R."/>
            <person name="Kavagutti S V."/>
        </authorList>
    </citation>
    <scope>NUCLEOTIDE SEQUENCE</scope>
</reference>
<dbReference type="Gene3D" id="3.40.1190.20">
    <property type="match status" value="1"/>
</dbReference>
<dbReference type="PANTHER" id="PTHR12592">
    <property type="entry name" value="ATP-DEPENDENT (S)-NAD(P)H-HYDRATE DEHYDRATASE FAMILY MEMBER"/>
    <property type="match status" value="1"/>
</dbReference>
<dbReference type="AlphaFoldDB" id="A0A6J6NUF8"/>
<dbReference type="CDD" id="cd01171">
    <property type="entry name" value="YXKO-related"/>
    <property type="match status" value="1"/>
</dbReference>
<keyword evidence="5" id="KW-0456">Lyase</keyword>
<dbReference type="SUPFAM" id="SSF53613">
    <property type="entry name" value="Ribokinase-like"/>
    <property type="match status" value="1"/>
</dbReference>
<evidence type="ECO:0000259" key="6">
    <source>
        <dbReference type="PROSITE" id="PS51383"/>
    </source>
</evidence>
<dbReference type="InterPro" id="IPR000631">
    <property type="entry name" value="CARKD"/>
</dbReference>